<feature type="compositionally biased region" description="Polar residues" evidence="1">
    <location>
        <begin position="9"/>
        <end position="27"/>
    </location>
</feature>
<evidence type="ECO:0000259" key="2">
    <source>
        <dbReference type="Pfam" id="PF12776"/>
    </source>
</evidence>
<name>A0AB40AZM6_DIOCR</name>
<organism evidence="3 4">
    <name type="scientific">Dioscorea cayennensis subsp. rotundata</name>
    <name type="common">White Guinea yam</name>
    <name type="synonym">Dioscorea rotundata</name>
    <dbReference type="NCBI Taxonomy" id="55577"/>
    <lineage>
        <taxon>Eukaryota</taxon>
        <taxon>Viridiplantae</taxon>
        <taxon>Streptophyta</taxon>
        <taxon>Embryophyta</taxon>
        <taxon>Tracheophyta</taxon>
        <taxon>Spermatophyta</taxon>
        <taxon>Magnoliopsida</taxon>
        <taxon>Liliopsida</taxon>
        <taxon>Dioscoreales</taxon>
        <taxon>Dioscoreaceae</taxon>
        <taxon>Dioscorea</taxon>
    </lineage>
</organism>
<dbReference type="InterPro" id="IPR024752">
    <property type="entry name" value="Myb/SANT-like_dom"/>
</dbReference>
<dbReference type="PANTHER" id="PTHR46929:SF23">
    <property type="entry name" value="L10-INTERACTING MYB DOMAIN-CONTAINING PROTEIN-LIKE"/>
    <property type="match status" value="1"/>
</dbReference>
<feature type="region of interest" description="Disordered" evidence="1">
    <location>
        <begin position="177"/>
        <end position="215"/>
    </location>
</feature>
<dbReference type="RefSeq" id="XP_039119939.1">
    <property type="nucleotide sequence ID" value="XM_039264005.1"/>
</dbReference>
<accession>A0AB40AZM6</accession>
<proteinExistence type="predicted"/>
<feature type="domain" description="Myb/SANT-like" evidence="2">
    <location>
        <begin position="27"/>
        <end position="121"/>
    </location>
</feature>
<dbReference type="Proteomes" id="UP001515500">
    <property type="component" value="Unplaced"/>
</dbReference>
<keyword evidence="3" id="KW-1185">Reference proteome</keyword>
<dbReference type="AlphaFoldDB" id="A0AB40AZM6"/>
<reference evidence="4" key="1">
    <citation type="submission" date="2025-08" db="UniProtKB">
        <authorList>
            <consortium name="RefSeq"/>
        </authorList>
    </citation>
    <scope>IDENTIFICATION</scope>
</reference>
<dbReference type="Pfam" id="PF12776">
    <property type="entry name" value="Myb_DNA-bind_3"/>
    <property type="match status" value="1"/>
</dbReference>
<gene>
    <name evidence="4" type="primary">LOC120256295</name>
</gene>
<feature type="region of interest" description="Disordered" evidence="1">
    <location>
        <begin position="1"/>
        <end position="27"/>
    </location>
</feature>
<dbReference type="GeneID" id="120256295"/>
<protein>
    <submittedName>
        <fullName evidence="4">Uncharacterized protein LOC120256295</fullName>
    </submittedName>
</protein>
<dbReference type="PANTHER" id="PTHR46929">
    <property type="entry name" value="EXPRESSED PROTEIN"/>
    <property type="match status" value="1"/>
</dbReference>
<sequence>MDNMRASEDSQTSTIRSPTKRTGGNKRWTPTESCFFIRFMTSQVEQGFKVDKGFNPQALHATTKAMKDEFDIIVTESNVSNHLRTIGKRWERIKKLKELSRMGWDDRMKMIIMGESEYKNYIKIICGNDRASGRHAIHLGDEIDTDMYDNENFHQSPPIGCLDDMSFEETEFYVNMSTPNHTHSKSSESRGPTSTQTRRGKGKRKLISEVEAIQE</sequence>
<evidence type="ECO:0000256" key="1">
    <source>
        <dbReference type="SAM" id="MobiDB-lite"/>
    </source>
</evidence>
<evidence type="ECO:0000313" key="4">
    <source>
        <dbReference type="RefSeq" id="XP_039119939.1"/>
    </source>
</evidence>
<evidence type="ECO:0000313" key="3">
    <source>
        <dbReference type="Proteomes" id="UP001515500"/>
    </source>
</evidence>